<dbReference type="SUPFAM" id="SSF51658">
    <property type="entry name" value="Xylose isomerase-like"/>
    <property type="match status" value="1"/>
</dbReference>
<evidence type="ECO:0000259" key="1">
    <source>
        <dbReference type="Pfam" id="PF01261"/>
    </source>
</evidence>
<dbReference type="PANTHER" id="PTHR12110">
    <property type="entry name" value="HYDROXYPYRUVATE ISOMERASE"/>
    <property type="match status" value="1"/>
</dbReference>
<dbReference type="EMBL" id="JACJVO010000019">
    <property type="protein sequence ID" value="MBB6732327.1"/>
    <property type="molecule type" value="Genomic_DNA"/>
</dbReference>
<evidence type="ECO:0000313" key="2">
    <source>
        <dbReference type="EMBL" id="MBB6732327.1"/>
    </source>
</evidence>
<dbReference type="AlphaFoldDB" id="A0A7X0SLQ8"/>
<dbReference type="Pfam" id="PF01261">
    <property type="entry name" value="AP_endonuc_2"/>
    <property type="match status" value="1"/>
</dbReference>
<dbReference type="Gene3D" id="3.20.20.150">
    <property type="entry name" value="Divalent-metal-dependent TIM barrel enzymes"/>
    <property type="match status" value="1"/>
</dbReference>
<protein>
    <submittedName>
        <fullName evidence="2">Sugar phosphate isomerase/epimerase</fullName>
    </submittedName>
</protein>
<dbReference type="Proteomes" id="UP000564644">
    <property type="component" value="Unassembled WGS sequence"/>
</dbReference>
<comment type="caution">
    <text evidence="2">The sequence shown here is derived from an EMBL/GenBank/DDBJ whole genome shotgun (WGS) entry which is preliminary data.</text>
</comment>
<reference evidence="2 3" key="1">
    <citation type="submission" date="2020-08" db="EMBL/GenBank/DDBJ databases">
        <title>Cohnella phylogeny.</title>
        <authorList>
            <person name="Dunlap C."/>
        </authorList>
    </citation>
    <scope>NUCLEOTIDE SEQUENCE [LARGE SCALE GENOMIC DNA]</scope>
    <source>
        <strain evidence="2 3">CBP 2801</strain>
    </source>
</reference>
<dbReference type="InterPro" id="IPR013022">
    <property type="entry name" value="Xyl_isomerase-like_TIM-brl"/>
</dbReference>
<dbReference type="InterPro" id="IPR050312">
    <property type="entry name" value="IolE/XylAMocC-like"/>
</dbReference>
<name>A0A7X0SLQ8_9BACL</name>
<feature type="domain" description="Xylose isomerase-like TIM barrel" evidence="1">
    <location>
        <begin position="30"/>
        <end position="244"/>
    </location>
</feature>
<accession>A0A7X0SLQ8</accession>
<organism evidence="2 3">
    <name type="scientific">Cohnella zeiphila</name>
    <dbReference type="NCBI Taxonomy" id="2761120"/>
    <lineage>
        <taxon>Bacteria</taxon>
        <taxon>Bacillati</taxon>
        <taxon>Bacillota</taxon>
        <taxon>Bacilli</taxon>
        <taxon>Bacillales</taxon>
        <taxon>Paenibacillaceae</taxon>
        <taxon>Cohnella</taxon>
    </lineage>
</organism>
<gene>
    <name evidence="2" type="ORF">H7C18_15510</name>
</gene>
<proteinExistence type="predicted"/>
<evidence type="ECO:0000313" key="3">
    <source>
        <dbReference type="Proteomes" id="UP000564644"/>
    </source>
</evidence>
<keyword evidence="2" id="KW-0413">Isomerase</keyword>
<dbReference type="GO" id="GO:0016853">
    <property type="term" value="F:isomerase activity"/>
    <property type="evidence" value="ECO:0007669"/>
    <property type="project" value="UniProtKB-KW"/>
</dbReference>
<keyword evidence="3" id="KW-1185">Reference proteome</keyword>
<dbReference type="RefSeq" id="WP_185129997.1">
    <property type="nucleotide sequence ID" value="NZ_JACJVO010000019.1"/>
</dbReference>
<dbReference type="PANTHER" id="PTHR12110:SF41">
    <property type="entry name" value="INOSOSE DEHYDRATASE"/>
    <property type="match status" value="1"/>
</dbReference>
<sequence>MNLNSPPRIAVQARPWGLGRVAADYPAVFDEMIAAGYDGAEGRYTLLEDEKGIAAYLDRRPGFSLIALHAGLSSFEGEAGAEELKRLLERMNRTGSRYLLASMGREAGDARWLERAGELSRQCADSGVQFCYHNHAEEFEGGFRLFDRLTGEYGVKLAADVAWIHLAGADPAEFVDRYADSIAYVHLKDVRDGVWKELGDGEMALGPLLDRVAALRLPWWTVEQDTTERAPAESARKSREYLRAALAERTGEGGE</sequence>
<dbReference type="InterPro" id="IPR036237">
    <property type="entry name" value="Xyl_isomerase-like_sf"/>
</dbReference>